<dbReference type="InterPro" id="IPR053905">
    <property type="entry name" value="EF-G-like_DII"/>
</dbReference>
<dbReference type="InterPro" id="IPR000178">
    <property type="entry name" value="TF_IF2_bacterial-like"/>
</dbReference>
<evidence type="ECO:0000256" key="3">
    <source>
        <dbReference type="ARBA" id="ARBA00022540"/>
    </source>
</evidence>
<dbReference type="GO" id="GO:0003743">
    <property type="term" value="F:translation initiation factor activity"/>
    <property type="evidence" value="ECO:0007669"/>
    <property type="project" value="UniProtKB-KW"/>
</dbReference>
<dbReference type="CDD" id="cd03692">
    <property type="entry name" value="mtIF2_IVc"/>
    <property type="match status" value="1"/>
</dbReference>
<dbReference type="InterPro" id="IPR000795">
    <property type="entry name" value="T_Tr_GTP-bd_dom"/>
</dbReference>
<feature type="coiled-coil region" evidence="10">
    <location>
        <begin position="244"/>
        <end position="283"/>
    </location>
</feature>
<dbReference type="GO" id="GO:0005739">
    <property type="term" value="C:mitochondrion"/>
    <property type="evidence" value="ECO:0007669"/>
    <property type="project" value="UniProtKB-SubCell"/>
</dbReference>
<dbReference type="GO" id="GO:0003924">
    <property type="term" value="F:GTPase activity"/>
    <property type="evidence" value="ECO:0007669"/>
    <property type="project" value="InterPro"/>
</dbReference>
<evidence type="ECO:0000256" key="1">
    <source>
        <dbReference type="ARBA" id="ARBA00004173"/>
    </source>
</evidence>
<evidence type="ECO:0000313" key="12">
    <source>
        <dbReference type="EMBL" id="KAG0148040.1"/>
    </source>
</evidence>
<keyword evidence="8" id="KW-0342">GTP-binding</keyword>
<dbReference type="Gene3D" id="3.40.50.300">
    <property type="entry name" value="P-loop containing nucleotide triphosphate hydrolases"/>
    <property type="match status" value="2"/>
</dbReference>
<keyword evidence="5" id="KW-0648">Protein biosynthesis</keyword>
<dbReference type="Pfam" id="PF00009">
    <property type="entry name" value="GTP_EFTU"/>
    <property type="match status" value="1"/>
</dbReference>
<dbReference type="Gene3D" id="3.40.50.10050">
    <property type="entry name" value="Translation initiation factor IF- 2, domain 3"/>
    <property type="match status" value="1"/>
</dbReference>
<dbReference type="SUPFAM" id="SSF52540">
    <property type="entry name" value="P-loop containing nucleoside triphosphate hydrolases"/>
    <property type="match status" value="1"/>
</dbReference>
<reference evidence="12" key="1">
    <citation type="submission" date="2013-11" db="EMBL/GenBank/DDBJ databases">
        <title>Genome sequence of the fusiform rust pathogen reveals effectors for host alternation and coevolution with pine.</title>
        <authorList>
            <consortium name="DOE Joint Genome Institute"/>
            <person name="Smith K."/>
            <person name="Pendleton A."/>
            <person name="Kubisiak T."/>
            <person name="Anderson C."/>
            <person name="Salamov A."/>
            <person name="Aerts A."/>
            <person name="Riley R."/>
            <person name="Clum A."/>
            <person name="Lindquist E."/>
            <person name="Ence D."/>
            <person name="Campbell M."/>
            <person name="Kronenberg Z."/>
            <person name="Feau N."/>
            <person name="Dhillon B."/>
            <person name="Hamelin R."/>
            <person name="Burleigh J."/>
            <person name="Smith J."/>
            <person name="Yandell M."/>
            <person name="Nelson C."/>
            <person name="Grigoriev I."/>
            <person name="Davis J."/>
        </authorList>
    </citation>
    <scope>NUCLEOTIDE SEQUENCE</scope>
    <source>
        <strain evidence="12">G11</strain>
    </source>
</reference>
<dbReference type="InterPro" id="IPR036925">
    <property type="entry name" value="TIF_IF2_dom3_sf"/>
</dbReference>
<keyword evidence="3" id="KW-0396">Initiation factor</keyword>
<dbReference type="GO" id="GO:0005525">
    <property type="term" value="F:GTP binding"/>
    <property type="evidence" value="ECO:0007669"/>
    <property type="project" value="UniProtKB-KW"/>
</dbReference>
<dbReference type="OrthoDB" id="361630at2759"/>
<evidence type="ECO:0000256" key="4">
    <source>
        <dbReference type="ARBA" id="ARBA00022741"/>
    </source>
</evidence>
<dbReference type="AlphaFoldDB" id="A0A9P6NR53"/>
<keyword evidence="7" id="KW-0496">Mitochondrion</keyword>
<evidence type="ECO:0000256" key="7">
    <source>
        <dbReference type="ARBA" id="ARBA00023128"/>
    </source>
</evidence>
<name>A0A9P6NR53_9BASI</name>
<dbReference type="FunFam" id="2.40.30.10:FF:000008">
    <property type="entry name" value="Translation initiation factor IF-2"/>
    <property type="match status" value="1"/>
</dbReference>
<dbReference type="InterPro" id="IPR005225">
    <property type="entry name" value="Small_GTP-bd"/>
</dbReference>
<dbReference type="PANTHER" id="PTHR43381">
    <property type="entry name" value="TRANSLATION INITIATION FACTOR IF-2-RELATED"/>
    <property type="match status" value="1"/>
</dbReference>
<keyword evidence="4" id="KW-0547">Nucleotide-binding</keyword>
<organism evidence="12 13">
    <name type="scientific">Cronartium quercuum f. sp. fusiforme G11</name>
    <dbReference type="NCBI Taxonomy" id="708437"/>
    <lineage>
        <taxon>Eukaryota</taxon>
        <taxon>Fungi</taxon>
        <taxon>Dikarya</taxon>
        <taxon>Basidiomycota</taxon>
        <taxon>Pucciniomycotina</taxon>
        <taxon>Pucciniomycetes</taxon>
        <taxon>Pucciniales</taxon>
        <taxon>Coleosporiaceae</taxon>
        <taxon>Cronartium</taxon>
    </lineage>
</organism>
<dbReference type="SUPFAM" id="SSF50447">
    <property type="entry name" value="Translation proteins"/>
    <property type="match status" value="2"/>
</dbReference>
<gene>
    <name evidence="12" type="ORF">CROQUDRAFT_655414</name>
</gene>
<accession>A0A9P6NR53</accession>
<evidence type="ECO:0000259" key="11">
    <source>
        <dbReference type="PROSITE" id="PS51722"/>
    </source>
</evidence>
<dbReference type="NCBIfam" id="TIGR00231">
    <property type="entry name" value="small_GTP"/>
    <property type="match status" value="1"/>
</dbReference>
<dbReference type="InterPro" id="IPR015760">
    <property type="entry name" value="TIF_IF2"/>
</dbReference>
<comment type="similarity">
    <text evidence="2">Belongs to the TRAFAC class translation factor GTPase superfamily. Classic translation factor GTPase family. IF-2 subfamily.</text>
</comment>
<dbReference type="Pfam" id="PF11987">
    <property type="entry name" value="IF-2"/>
    <property type="match status" value="1"/>
</dbReference>
<dbReference type="SUPFAM" id="SSF52156">
    <property type="entry name" value="Initiation factor IF2/eIF5b, domain 3"/>
    <property type="match status" value="1"/>
</dbReference>
<dbReference type="Gene3D" id="2.40.30.10">
    <property type="entry name" value="Translation factors"/>
    <property type="match status" value="2"/>
</dbReference>
<feature type="domain" description="Tr-type G" evidence="11">
    <location>
        <begin position="1"/>
        <end position="157"/>
    </location>
</feature>
<dbReference type="PANTHER" id="PTHR43381:SF20">
    <property type="entry name" value="TRANSLATION INITIATION FACTOR IF-2, MITOCHONDRIAL"/>
    <property type="match status" value="1"/>
</dbReference>
<dbReference type="InterPro" id="IPR009000">
    <property type="entry name" value="Transl_B-barrel_sf"/>
</dbReference>
<evidence type="ECO:0000256" key="9">
    <source>
        <dbReference type="ARBA" id="ARBA00044200"/>
    </source>
</evidence>
<dbReference type="PROSITE" id="PS51722">
    <property type="entry name" value="G_TR_2"/>
    <property type="match status" value="1"/>
</dbReference>
<evidence type="ECO:0000313" key="13">
    <source>
        <dbReference type="Proteomes" id="UP000886653"/>
    </source>
</evidence>
<keyword evidence="13" id="KW-1185">Reference proteome</keyword>
<evidence type="ECO:0000256" key="6">
    <source>
        <dbReference type="ARBA" id="ARBA00022946"/>
    </source>
</evidence>
<comment type="caution">
    <text evidence="12">The sequence shown here is derived from an EMBL/GenBank/DDBJ whole genome shotgun (WGS) entry which is preliminary data.</text>
</comment>
<evidence type="ECO:0000256" key="2">
    <source>
        <dbReference type="ARBA" id="ARBA00007733"/>
    </source>
</evidence>
<evidence type="ECO:0000256" key="8">
    <source>
        <dbReference type="ARBA" id="ARBA00023134"/>
    </source>
</evidence>
<comment type="subcellular location">
    <subcellularLocation>
        <location evidence="1">Mitochondrion</location>
    </subcellularLocation>
</comment>
<dbReference type="InterPro" id="IPR023115">
    <property type="entry name" value="TIF_IF2_dom3"/>
</dbReference>
<dbReference type="InterPro" id="IPR027417">
    <property type="entry name" value="P-loop_NTPase"/>
</dbReference>
<dbReference type="Pfam" id="PF22042">
    <property type="entry name" value="EF-G_D2"/>
    <property type="match status" value="1"/>
</dbReference>
<protein>
    <recommendedName>
        <fullName evidence="9">Translation initiation factor IF-2, mitochondrial</fullName>
    </recommendedName>
</protein>
<proteinExistence type="inferred from homology"/>
<keyword evidence="6" id="KW-0809">Transit peptide</keyword>
<dbReference type="CDD" id="cd01887">
    <property type="entry name" value="IF2_eIF5B"/>
    <property type="match status" value="1"/>
</dbReference>
<sequence>MGHVDHGKTTLLDALRSSSVAAGEAGGITQHIGAFQVGLTELVGPEAGPGSITFLDTPGHAAFGAMRSRGALTTDVAVVVVAADEGSDRAWVVVAITKCDKPGLDLHRTRASIYSAGLEIESLGGEVPCVEVSAVTGKGLAELAETIVAVAEVRELRAETEGVRFEGRVIESDVGRERGNVTTIIALRGTLVAGMDLVAGCAYGRARQLISVSGQPVAAVRPGQPVQVTGWKTLPEAGAQVLGAESEEEAKRACENRLRRLEARKLVDEIEAVNEKRAQAKEVFVAQKSELVGLDRRARWAHVREREKLAVAAGARARGAEEEEAEHELRIVAKADFTGTVEALTAALAGLGNETVRVKIVSSGVGNVTESDVGMAVAAKAMVVGFNVGVDRAAYVPMGTHKIECKTESVIYRLVDHVTTRLVNMLPKRFEERIVGEATIAEVFEITVKGRVTKKVAGCKVTNGEIKKKVSVRVVRGMETIWEGNLEQLKHGKKDEKSIAKGRECGIAFEAGFDGFQIGDKVLGVEKYEVARTLNDGL</sequence>
<dbReference type="PROSITE" id="PS01176">
    <property type="entry name" value="IF2"/>
    <property type="match status" value="1"/>
</dbReference>
<evidence type="ECO:0000256" key="10">
    <source>
        <dbReference type="SAM" id="Coils"/>
    </source>
</evidence>
<dbReference type="EMBL" id="MU167241">
    <property type="protein sequence ID" value="KAG0148040.1"/>
    <property type="molecule type" value="Genomic_DNA"/>
</dbReference>
<dbReference type="FunFam" id="3.40.50.10050:FF:000001">
    <property type="entry name" value="Translation initiation factor IF-2"/>
    <property type="match status" value="1"/>
</dbReference>
<keyword evidence="10" id="KW-0175">Coiled coil</keyword>
<evidence type="ECO:0000256" key="5">
    <source>
        <dbReference type="ARBA" id="ARBA00022917"/>
    </source>
</evidence>
<dbReference type="Proteomes" id="UP000886653">
    <property type="component" value="Unassembled WGS sequence"/>
</dbReference>